<comment type="subcellular location">
    <subcellularLocation>
        <location evidence="1">Cell membrane</location>
        <topology evidence="1">Multi-pass membrane protein</topology>
    </subcellularLocation>
</comment>
<dbReference type="Pfam" id="PF03772">
    <property type="entry name" value="Competence"/>
    <property type="match status" value="1"/>
</dbReference>
<keyword evidence="5 6" id="KW-0472">Membrane</keyword>
<feature type="transmembrane region" description="Helical" evidence="6">
    <location>
        <begin position="47"/>
        <end position="66"/>
    </location>
</feature>
<feature type="transmembrane region" description="Helical" evidence="6">
    <location>
        <begin position="25"/>
        <end position="40"/>
    </location>
</feature>
<dbReference type="SUPFAM" id="SSF56281">
    <property type="entry name" value="Metallo-hydrolase/oxidoreductase"/>
    <property type="match status" value="1"/>
</dbReference>
<feature type="transmembrane region" description="Helical" evidence="6">
    <location>
        <begin position="478"/>
        <end position="497"/>
    </location>
</feature>
<feature type="transmembrane region" description="Helical" evidence="6">
    <location>
        <begin position="379"/>
        <end position="399"/>
    </location>
</feature>
<feature type="transmembrane region" description="Helical" evidence="6">
    <location>
        <begin position="348"/>
        <end position="367"/>
    </location>
</feature>
<organism evidence="8">
    <name type="scientific">Desulfatirhabdium butyrativorans</name>
    <dbReference type="NCBI Taxonomy" id="340467"/>
    <lineage>
        <taxon>Bacteria</taxon>
        <taxon>Pseudomonadati</taxon>
        <taxon>Thermodesulfobacteriota</taxon>
        <taxon>Desulfobacteria</taxon>
        <taxon>Desulfobacterales</taxon>
        <taxon>Desulfatirhabdiaceae</taxon>
        <taxon>Desulfatirhabdium</taxon>
    </lineage>
</organism>
<dbReference type="Gene3D" id="3.60.15.10">
    <property type="entry name" value="Ribonuclease Z/Hydroxyacylglutathione hydrolase-like"/>
    <property type="match status" value="1"/>
</dbReference>
<protein>
    <submittedName>
        <fullName evidence="8">ComEC family competence protein</fullName>
    </submittedName>
</protein>
<reference evidence="8" key="1">
    <citation type="journal article" date="2020" name="mSystems">
        <title>Genome- and Community-Level Interaction Insights into Carbon Utilization and Element Cycling Functions of Hydrothermarchaeota in Hydrothermal Sediment.</title>
        <authorList>
            <person name="Zhou Z."/>
            <person name="Liu Y."/>
            <person name="Xu W."/>
            <person name="Pan J."/>
            <person name="Luo Z.H."/>
            <person name="Li M."/>
        </authorList>
    </citation>
    <scope>NUCLEOTIDE SEQUENCE [LARGE SCALE GENOMIC DNA]</scope>
    <source>
        <strain evidence="8">SpSt-477</strain>
    </source>
</reference>
<dbReference type="GO" id="GO:0005886">
    <property type="term" value="C:plasma membrane"/>
    <property type="evidence" value="ECO:0007669"/>
    <property type="project" value="UniProtKB-SubCell"/>
</dbReference>
<dbReference type="InterPro" id="IPR035681">
    <property type="entry name" value="ComA-like_MBL"/>
</dbReference>
<feature type="transmembrane region" description="Helical" evidence="6">
    <location>
        <begin position="446"/>
        <end position="466"/>
    </location>
</feature>
<name>A0A7C4RR16_9BACT</name>
<dbReference type="PANTHER" id="PTHR30619:SF1">
    <property type="entry name" value="RECOMBINATION PROTEIN 2"/>
    <property type="match status" value="1"/>
</dbReference>
<keyword evidence="4 6" id="KW-1133">Transmembrane helix</keyword>
<evidence type="ECO:0000313" key="8">
    <source>
        <dbReference type="EMBL" id="HGU32172.1"/>
    </source>
</evidence>
<proteinExistence type="predicted"/>
<evidence type="ECO:0000259" key="7">
    <source>
        <dbReference type="SMART" id="SM00849"/>
    </source>
</evidence>
<feature type="transmembrane region" description="Helical" evidence="6">
    <location>
        <begin position="274"/>
        <end position="293"/>
    </location>
</feature>
<comment type="caution">
    <text evidence="8">The sequence shown here is derived from an EMBL/GenBank/DDBJ whole genome shotgun (WGS) entry which is preliminary data.</text>
</comment>
<dbReference type="Pfam" id="PF13567">
    <property type="entry name" value="DUF4131"/>
    <property type="match status" value="1"/>
</dbReference>
<feature type="transmembrane region" description="Helical" evidence="6">
    <location>
        <begin position="533"/>
        <end position="553"/>
    </location>
</feature>
<evidence type="ECO:0000256" key="5">
    <source>
        <dbReference type="ARBA" id="ARBA00023136"/>
    </source>
</evidence>
<dbReference type="InterPro" id="IPR001279">
    <property type="entry name" value="Metallo-B-lactamas"/>
</dbReference>
<accession>A0A7C4RR16</accession>
<feature type="domain" description="Metallo-beta-lactamase" evidence="7">
    <location>
        <begin position="571"/>
        <end position="781"/>
    </location>
</feature>
<evidence type="ECO:0000256" key="2">
    <source>
        <dbReference type="ARBA" id="ARBA00022475"/>
    </source>
</evidence>
<dbReference type="Pfam" id="PF00753">
    <property type="entry name" value="Lactamase_B"/>
    <property type="match status" value="1"/>
</dbReference>
<gene>
    <name evidence="8" type="ORF">ENS29_04875</name>
</gene>
<dbReference type="AlphaFoldDB" id="A0A7C4RR16"/>
<dbReference type="PANTHER" id="PTHR30619">
    <property type="entry name" value="DNA INTERNALIZATION/COMPETENCE PROTEIN COMEC/REC2"/>
    <property type="match status" value="1"/>
</dbReference>
<evidence type="ECO:0000256" key="3">
    <source>
        <dbReference type="ARBA" id="ARBA00022692"/>
    </source>
</evidence>
<sequence length="840" mass="91661">MAALIIGFVAGMAVCDIFPDHVYEAAAVAFVAAAVLLHVWRVSKPALFSPFLLFAALGYLSLHPWTTSHFPVDHFLHRILETPAPIVGTITETEAPAGDRSRFRLRVERVADHSVSGNIRLTVAGFCSLQEGDRIRFSAKLYPVRTHRNPGGFDVRRYLRFSGIDGTAFVRSEAIFLLERRPSVLRRMLQTHRNAIAASIERTEGSDAARQILKAVLIGTRSGIPPETNDLFSATGLSHLLAISGLHVGIVAACAFFVFYRIAACFKPLLLRAWGKKTAALMTLLPVFGYGLLSGMSPSTQRAVFMASVVLAALLVERDHEPFNTLALAAWGILIVHPPALYSISFQLSFASVLAILAGMQLLMPYLSKPIGWRQKLLLPVFVSACATLGTLPLVMFYFQRMSIVGLAANAVVVPMMSLLVIPVGLMGAVLHVLHLPGASLCFETACRLLDVVLLLVRWFAAVPWASIVTIRPTVFELAWFGVLLWLSVRTLLLRSLPNRPKADPNRGDVQGGGVPFAVVLPGARGAGGKSVFFGWAWMLVVAIGIADAGFWLNERFLHADLRVTVLDVGQGQSILVEEPGGRVMLIDGGGLPDSAAFDVGRHIVAPALCARKILSIDRVVLTHPDSDHLNGLIYVLSHFSVGELWTNGRPSSDPAYERFLDIVRRRNIPLIEGEAVPTVVNEAGITIDRLHPEPGFSTPQPPRSVPDTNNFSLVLSLRMGEIGFLFPADIEKPAESWLVARMGERLRSTVLVAPHHGSKTSSSQAFIDVVRPDIVVFSAGNHRYIPHPDVLERYRKAGCRLLSTADCGAVEIRTDGRRLELQLYTSHAMNEEIAIDGDV</sequence>
<dbReference type="InterPro" id="IPR036866">
    <property type="entry name" value="RibonucZ/Hydroxyglut_hydro"/>
</dbReference>
<feature type="transmembrane region" description="Helical" evidence="6">
    <location>
        <begin position="240"/>
        <end position="262"/>
    </location>
</feature>
<feature type="transmembrane region" description="Helical" evidence="6">
    <location>
        <begin position="411"/>
        <end position="434"/>
    </location>
</feature>
<evidence type="ECO:0000256" key="4">
    <source>
        <dbReference type="ARBA" id="ARBA00022989"/>
    </source>
</evidence>
<dbReference type="InterPro" id="IPR025405">
    <property type="entry name" value="DUF4131"/>
</dbReference>
<dbReference type="InterPro" id="IPR052159">
    <property type="entry name" value="Competence_DNA_uptake"/>
</dbReference>
<keyword evidence="2" id="KW-1003">Cell membrane</keyword>
<dbReference type="NCBIfam" id="TIGR00360">
    <property type="entry name" value="ComEC_N-term"/>
    <property type="match status" value="1"/>
</dbReference>
<evidence type="ECO:0000256" key="6">
    <source>
        <dbReference type="SAM" id="Phobius"/>
    </source>
</evidence>
<dbReference type="CDD" id="cd07731">
    <property type="entry name" value="ComA-like_MBL-fold"/>
    <property type="match status" value="1"/>
</dbReference>
<dbReference type="SMART" id="SM00849">
    <property type="entry name" value="Lactamase_B"/>
    <property type="match status" value="1"/>
</dbReference>
<dbReference type="EMBL" id="DSUH01000110">
    <property type="protein sequence ID" value="HGU32172.1"/>
    <property type="molecule type" value="Genomic_DNA"/>
</dbReference>
<evidence type="ECO:0000256" key="1">
    <source>
        <dbReference type="ARBA" id="ARBA00004651"/>
    </source>
</evidence>
<keyword evidence="3 6" id="KW-0812">Transmembrane</keyword>
<dbReference type="InterPro" id="IPR004477">
    <property type="entry name" value="ComEC_N"/>
</dbReference>